<sequence>MGEYAKFVRLYAPTSNAAGRGMQARFTLPSTKNLGGEYDYINYYVGIGGYEIGVSTARKPEFLRGGSYKWHWFVNTSNGDKKDMNQPVQYSDGDSVTVKIFIDQETKKLKLYLNGSSSPSYTSNNEWYGTMNDCRVVLGAFQSSGDVPPLASWKVSQSNVTVSNIYYRNASDTWVPITSGSPTVFHKPAGVSNPGPADWRASALSGGSFTANIG</sequence>
<dbReference type="Proteomes" id="UP000254400">
    <property type="component" value="Unassembled WGS sequence"/>
</dbReference>
<organism evidence="1 2">
    <name type="scientific">Paenibacillus polymyxa</name>
    <name type="common">Bacillus polymyxa</name>
    <dbReference type="NCBI Taxonomy" id="1406"/>
    <lineage>
        <taxon>Bacteria</taxon>
        <taxon>Bacillati</taxon>
        <taxon>Bacillota</taxon>
        <taxon>Bacilli</taxon>
        <taxon>Bacillales</taxon>
        <taxon>Paenibacillaceae</taxon>
        <taxon>Paenibacillus</taxon>
    </lineage>
</organism>
<dbReference type="GeneID" id="93350963"/>
<evidence type="ECO:0000313" key="1">
    <source>
        <dbReference type="EMBL" id="SUE13175.1"/>
    </source>
</evidence>
<evidence type="ECO:0000313" key="2">
    <source>
        <dbReference type="Proteomes" id="UP000254400"/>
    </source>
</evidence>
<dbReference type="AlphaFoldDB" id="A0A379LVJ0"/>
<dbReference type="SUPFAM" id="SSF49899">
    <property type="entry name" value="Concanavalin A-like lectins/glucanases"/>
    <property type="match status" value="1"/>
</dbReference>
<dbReference type="EMBL" id="UGSC01000002">
    <property type="protein sequence ID" value="SUE13175.1"/>
    <property type="molecule type" value="Genomic_DNA"/>
</dbReference>
<protein>
    <submittedName>
        <fullName evidence="1">Uncharacterized protein</fullName>
    </submittedName>
</protein>
<dbReference type="InterPro" id="IPR013320">
    <property type="entry name" value="ConA-like_dom_sf"/>
</dbReference>
<gene>
    <name evidence="1" type="ORF">NCTC10343_05597</name>
</gene>
<name>A0A379LVJ0_PAEPO</name>
<dbReference type="RefSeq" id="WP_019688374.1">
    <property type="nucleotide sequence ID" value="NZ_CP036497.1"/>
</dbReference>
<accession>A0A379LVJ0</accession>
<proteinExistence type="predicted"/>
<reference evidence="1 2" key="1">
    <citation type="submission" date="2018-06" db="EMBL/GenBank/DDBJ databases">
        <authorList>
            <consortium name="Pathogen Informatics"/>
            <person name="Doyle S."/>
        </authorList>
    </citation>
    <scope>NUCLEOTIDE SEQUENCE [LARGE SCALE GENOMIC DNA]</scope>
    <source>
        <strain evidence="1 2">NCTC10343</strain>
    </source>
</reference>